<dbReference type="Proteomes" id="UP000651120">
    <property type="component" value="Unassembled WGS sequence"/>
</dbReference>
<evidence type="ECO:0008006" key="3">
    <source>
        <dbReference type="Google" id="ProtNLM"/>
    </source>
</evidence>
<comment type="caution">
    <text evidence="1">The sequence shown here is derived from an EMBL/GenBank/DDBJ whole genome shotgun (WGS) entry which is preliminary data.</text>
</comment>
<sequence length="57" mass="6033">MSKSMSTLSTDVGALLAKAEVVKSALQKEAVPVLTGAWIGDDVEKYARGKGVLVYSY</sequence>
<reference evidence="1" key="1">
    <citation type="journal article" date="2020" name="bioRxiv">
        <title>A rank-normalized archaeal taxonomy based on genome phylogeny resolves widespread incomplete and uneven classifications.</title>
        <authorList>
            <person name="Rinke C."/>
            <person name="Chuvochina M."/>
            <person name="Mussig A.J."/>
            <person name="Chaumeil P.-A."/>
            <person name="Waite D.W."/>
            <person name="Whitman W.B."/>
            <person name="Parks D.H."/>
            <person name="Hugenholtz P."/>
        </authorList>
    </citation>
    <scope>NUCLEOTIDE SEQUENCE</scope>
    <source>
        <strain evidence="1">UBA8839</strain>
    </source>
</reference>
<gene>
    <name evidence="1" type="ORF">HA333_00040</name>
</gene>
<evidence type="ECO:0000313" key="2">
    <source>
        <dbReference type="Proteomes" id="UP000651120"/>
    </source>
</evidence>
<evidence type="ECO:0000313" key="1">
    <source>
        <dbReference type="EMBL" id="HII45901.1"/>
    </source>
</evidence>
<proteinExistence type="predicted"/>
<name>A0A832SVG3_9CREN</name>
<protein>
    <recommendedName>
        <fullName evidence="3">PaREP7</fullName>
    </recommendedName>
</protein>
<organism evidence="1 2">
    <name type="scientific">Pyrobaculum aerophilum</name>
    <dbReference type="NCBI Taxonomy" id="13773"/>
    <lineage>
        <taxon>Archaea</taxon>
        <taxon>Thermoproteota</taxon>
        <taxon>Thermoprotei</taxon>
        <taxon>Thermoproteales</taxon>
        <taxon>Thermoproteaceae</taxon>
        <taxon>Pyrobaculum</taxon>
    </lineage>
</organism>
<dbReference type="EMBL" id="DUJP01000001">
    <property type="protein sequence ID" value="HII45901.1"/>
    <property type="molecule type" value="Genomic_DNA"/>
</dbReference>
<dbReference type="AlphaFoldDB" id="A0A832SVG3"/>
<accession>A0A832SVG3</accession>